<evidence type="ECO:0000256" key="7">
    <source>
        <dbReference type="SAM" id="Coils"/>
    </source>
</evidence>
<dbReference type="EMBL" id="JABXBU010000012">
    <property type="protein sequence ID" value="KAF8789877.1"/>
    <property type="molecule type" value="Genomic_DNA"/>
</dbReference>
<evidence type="ECO:0000256" key="1">
    <source>
        <dbReference type="ARBA" id="ARBA00010066"/>
    </source>
</evidence>
<organism evidence="8 9">
    <name type="scientific">Argiope bruennichi</name>
    <name type="common">Wasp spider</name>
    <name type="synonym">Aranea bruennichi</name>
    <dbReference type="NCBI Taxonomy" id="94029"/>
    <lineage>
        <taxon>Eukaryota</taxon>
        <taxon>Metazoa</taxon>
        <taxon>Ecdysozoa</taxon>
        <taxon>Arthropoda</taxon>
        <taxon>Chelicerata</taxon>
        <taxon>Arachnida</taxon>
        <taxon>Araneae</taxon>
        <taxon>Araneomorphae</taxon>
        <taxon>Entelegynae</taxon>
        <taxon>Araneoidea</taxon>
        <taxon>Araneidae</taxon>
        <taxon>Argiope</taxon>
    </lineage>
</organism>
<dbReference type="Pfam" id="PF03179">
    <property type="entry name" value="V-ATPase_G"/>
    <property type="match status" value="1"/>
</dbReference>
<dbReference type="Proteomes" id="UP000807504">
    <property type="component" value="Unassembled WGS sequence"/>
</dbReference>
<dbReference type="GO" id="GO:0000221">
    <property type="term" value="C:vacuolar proton-transporting V-type ATPase, V1 domain"/>
    <property type="evidence" value="ECO:0007669"/>
    <property type="project" value="TreeGrafter"/>
</dbReference>
<name>A0A8T0FEZ4_ARGBR</name>
<proteinExistence type="inferred from homology"/>
<dbReference type="PANTHER" id="PTHR12713:SF11">
    <property type="entry name" value="V-TYPE PROTON ATPASE SUBUNIT G"/>
    <property type="match status" value="1"/>
</dbReference>
<comment type="subunit">
    <text evidence="6">V-ATPase is a heteromultimeric enzyme made up of two complexes: the ATP-hydrolytic V1 complex and the proton translocation V0 complex.</text>
</comment>
<dbReference type="Gene3D" id="1.20.5.2950">
    <property type="match status" value="1"/>
</dbReference>
<evidence type="ECO:0000256" key="5">
    <source>
        <dbReference type="ARBA" id="ARBA00071125"/>
    </source>
</evidence>
<dbReference type="FunFam" id="1.20.5.2950:FF:000001">
    <property type="entry name" value="V-type proton ATPase subunit G"/>
    <property type="match status" value="1"/>
</dbReference>
<evidence type="ECO:0000313" key="8">
    <source>
        <dbReference type="EMBL" id="KAF8789877.1"/>
    </source>
</evidence>
<keyword evidence="2 6" id="KW-0813">Transport</keyword>
<accession>A0A8T0FEZ4</accession>
<feature type="coiled-coil region" evidence="7">
    <location>
        <begin position="8"/>
        <end position="57"/>
    </location>
</feature>
<dbReference type="GO" id="GO:0016887">
    <property type="term" value="F:ATP hydrolysis activity"/>
    <property type="evidence" value="ECO:0007669"/>
    <property type="project" value="TreeGrafter"/>
</dbReference>
<keyword evidence="9" id="KW-1185">Reference proteome</keyword>
<reference evidence="8" key="1">
    <citation type="journal article" date="2020" name="bioRxiv">
        <title>Chromosome-level reference genome of the European wasp spider Argiope bruennichi: a resource for studies on range expansion and evolutionary adaptation.</title>
        <authorList>
            <person name="Sheffer M.M."/>
            <person name="Hoppe A."/>
            <person name="Krehenwinkel H."/>
            <person name="Uhl G."/>
            <person name="Kuss A.W."/>
            <person name="Jensen L."/>
            <person name="Jensen C."/>
            <person name="Gillespie R.G."/>
            <person name="Hoff K.J."/>
            <person name="Prost S."/>
        </authorList>
    </citation>
    <scope>NUCLEOTIDE SEQUENCE</scope>
</reference>
<gene>
    <name evidence="8" type="ORF">HNY73_007783</name>
</gene>
<dbReference type="PANTHER" id="PTHR12713">
    <property type="entry name" value="VACUOLAR ATP SYNTHASE SUBUNIT G"/>
    <property type="match status" value="1"/>
</dbReference>
<dbReference type="InterPro" id="IPR005124">
    <property type="entry name" value="V-ATPase_G"/>
</dbReference>
<evidence type="ECO:0000256" key="4">
    <source>
        <dbReference type="ARBA" id="ARBA00023065"/>
    </source>
</evidence>
<evidence type="ECO:0000313" key="9">
    <source>
        <dbReference type="Proteomes" id="UP000807504"/>
    </source>
</evidence>
<protein>
    <recommendedName>
        <fullName evidence="5 6">V-type proton ATPase subunit G</fullName>
    </recommendedName>
</protein>
<keyword evidence="4 6" id="KW-0406">Ion transport</keyword>
<dbReference type="FunFam" id="1.20.5.620:FF:000004">
    <property type="entry name" value="V-type proton ATPase subunit G"/>
    <property type="match status" value="1"/>
</dbReference>
<keyword evidence="7" id="KW-0175">Coiled coil</keyword>
<evidence type="ECO:0000256" key="2">
    <source>
        <dbReference type="ARBA" id="ARBA00022448"/>
    </source>
</evidence>
<dbReference type="AlphaFoldDB" id="A0A8T0FEZ4"/>
<dbReference type="GO" id="GO:0098793">
    <property type="term" value="C:presynapse"/>
    <property type="evidence" value="ECO:0007669"/>
    <property type="project" value="GOC"/>
</dbReference>
<dbReference type="NCBIfam" id="TIGR01147">
    <property type="entry name" value="V_ATP_synt_G"/>
    <property type="match status" value="1"/>
</dbReference>
<dbReference type="GO" id="GO:0097401">
    <property type="term" value="P:synaptic vesicle lumen acidification"/>
    <property type="evidence" value="ECO:0007669"/>
    <property type="project" value="TreeGrafter"/>
</dbReference>
<sequence length="123" mass="14314">MASQTQGIQQLLAAEKRADEKVNQARKRKAMKLKKAKEEAQAEVLRFREEREKQFKDYEKQHMGSKESNAAMIEETTVKKIEEMKHTVAANKNKVIDYLISQVFNVEAKVHQNFIALLNKKPR</sequence>
<reference evidence="8" key="2">
    <citation type="submission" date="2020-06" db="EMBL/GenBank/DDBJ databases">
        <authorList>
            <person name="Sheffer M."/>
        </authorList>
    </citation>
    <scope>NUCLEOTIDE SEQUENCE</scope>
</reference>
<evidence type="ECO:0000256" key="6">
    <source>
        <dbReference type="RuleBase" id="RU364019"/>
    </source>
</evidence>
<comment type="similarity">
    <text evidence="1 6">Belongs to the V-ATPase G subunit family.</text>
</comment>
<comment type="function">
    <text evidence="6">Subunit of the V1 complex of vacuolar(H+)-ATPase (V-ATPase), a multisubunit enzyme composed of a peripheral complex (V1) that hydrolyzes ATP and a membrane integral complex (V0) that translocates protons. V-ATPase is responsible for acidifying and maintaining the pH of intracellular compartments and in some cell types, is targeted to the plasma membrane, where it is responsible for acidifying the extracellular environment.</text>
</comment>
<comment type="caution">
    <text evidence="8">The sequence shown here is derived from an EMBL/GenBank/DDBJ whole genome shotgun (WGS) entry which is preliminary data.</text>
</comment>
<dbReference type="GO" id="GO:0046961">
    <property type="term" value="F:proton-transporting ATPase activity, rotational mechanism"/>
    <property type="evidence" value="ECO:0007669"/>
    <property type="project" value="InterPro"/>
</dbReference>
<evidence type="ECO:0000256" key="3">
    <source>
        <dbReference type="ARBA" id="ARBA00022781"/>
    </source>
</evidence>
<keyword evidence="3 6" id="KW-0375">Hydrogen ion transport</keyword>